<dbReference type="PANTHER" id="PTHR21198:SF2">
    <property type="entry name" value="GLUTAMATE RACEMASE"/>
    <property type="match status" value="1"/>
</dbReference>
<comment type="caution">
    <text evidence="9">The sequence shown here is derived from an EMBL/GenBank/DDBJ whole genome shotgun (WGS) entry which is preliminary data.</text>
</comment>
<dbReference type="InterPro" id="IPR018187">
    <property type="entry name" value="Asp/Glu_racemase_AS_1"/>
</dbReference>
<evidence type="ECO:0000256" key="4">
    <source>
        <dbReference type="ARBA" id="ARBA00022984"/>
    </source>
</evidence>
<feature type="binding site" evidence="8">
    <location>
        <begin position="79"/>
        <end position="80"/>
    </location>
    <ligand>
        <name>substrate</name>
    </ligand>
</feature>
<feature type="binding site" evidence="8">
    <location>
        <begin position="47"/>
        <end position="48"/>
    </location>
    <ligand>
        <name>substrate</name>
    </ligand>
</feature>
<feature type="active site" description="Proton donor/acceptor" evidence="8">
    <location>
        <position position="78"/>
    </location>
</feature>
<name>A0A7X3SLE6_9FIRM</name>
<dbReference type="GO" id="GO:0071555">
    <property type="term" value="P:cell wall organization"/>
    <property type="evidence" value="ECO:0007669"/>
    <property type="project" value="UniProtKB-KW"/>
</dbReference>
<dbReference type="EC" id="5.1.1.3" evidence="2 8"/>
<feature type="binding site" evidence="8">
    <location>
        <begin position="190"/>
        <end position="191"/>
    </location>
    <ligand>
        <name>substrate</name>
    </ligand>
</feature>
<dbReference type="GO" id="GO:0008881">
    <property type="term" value="F:glutamate racemase activity"/>
    <property type="evidence" value="ECO:0007669"/>
    <property type="project" value="UniProtKB-UniRule"/>
</dbReference>
<accession>A0A7X3SLE6</accession>
<proteinExistence type="inferred from homology"/>
<evidence type="ECO:0000256" key="1">
    <source>
        <dbReference type="ARBA" id="ARBA00001602"/>
    </source>
</evidence>
<dbReference type="Pfam" id="PF01177">
    <property type="entry name" value="Asp_Glu_race"/>
    <property type="match status" value="1"/>
</dbReference>
<comment type="function">
    <text evidence="8">Provides the (R)-glutamate required for cell wall biosynthesis.</text>
</comment>
<comment type="catalytic activity">
    <reaction evidence="1 8">
        <text>L-glutamate = D-glutamate</text>
        <dbReference type="Rhea" id="RHEA:12813"/>
        <dbReference type="ChEBI" id="CHEBI:29985"/>
        <dbReference type="ChEBI" id="CHEBI:29986"/>
        <dbReference type="EC" id="5.1.1.3"/>
    </reaction>
</comment>
<dbReference type="PANTHER" id="PTHR21198">
    <property type="entry name" value="GLUTAMATE RACEMASE"/>
    <property type="match status" value="1"/>
</dbReference>
<comment type="similarity">
    <text evidence="8">Belongs to the aspartate/glutamate racemases family.</text>
</comment>
<organism evidence="9 10">
    <name type="scientific">Sporofaciens musculi</name>
    <dbReference type="NCBI Taxonomy" id="2681861"/>
    <lineage>
        <taxon>Bacteria</taxon>
        <taxon>Bacillati</taxon>
        <taxon>Bacillota</taxon>
        <taxon>Clostridia</taxon>
        <taxon>Lachnospirales</taxon>
        <taxon>Lachnospiraceae</taxon>
        <taxon>Sporofaciens</taxon>
    </lineage>
</organism>
<evidence type="ECO:0000256" key="8">
    <source>
        <dbReference type="HAMAP-Rule" id="MF_00258"/>
    </source>
</evidence>
<dbReference type="InterPro" id="IPR015942">
    <property type="entry name" value="Asp/Glu/hydantoin_racemase"/>
</dbReference>
<evidence type="ECO:0000313" key="9">
    <source>
        <dbReference type="EMBL" id="MXP78477.1"/>
    </source>
</evidence>
<dbReference type="UniPathway" id="UPA00219"/>
<feature type="active site" description="Proton donor/acceptor" evidence="8">
    <location>
        <position position="189"/>
    </location>
</feature>
<reference evidence="9 10" key="1">
    <citation type="submission" date="2019-12" db="EMBL/GenBank/DDBJ databases">
        <title>Sporaefaciens musculi gen. nov., sp. nov., a novel bacterium isolated from the caecum of an obese mouse.</title>
        <authorList>
            <person name="Rasmussen T.S."/>
            <person name="Streidl T."/>
            <person name="Hitch T.C.A."/>
            <person name="Wortmann E."/>
            <person name="Deptula P."/>
            <person name="Hansen M."/>
            <person name="Nielsen D.S."/>
            <person name="Clavel T."/>
            <person name="Vogensen F.K."/>
        </authorList>
    </citation>
    <scope>NUCLEOTIDE SEQUENCE [LARGE SCALE GENOMIC DNA]</scope>
    <source>
        <strain evidence="9 10">WCA-9-b2</strain>
    </source>
</reference>
<dbReference type="PROSITE" id="PS00923">
    <property type="entry name" value="ASP_GLU_RACEMASE_1"/>
    <property type="match status" value="1"/>
</dbReference>
<keyword evidence="6 8" id="KW-0961">Cell wall biogenesis/degradation</keyword>
<sequence>MKTNTSSTAPIGVFDSGVGGLTVAREIMRQLPQENIVYFGDTARVPYGSKSRDNIIRFSRQIIRFLETKEVKAIVIACNTASALALETVKEETDIPVIGVIVPGARSAVQATKNGIIGVAGTEATIRSETYTKVIKEMKPDAVVIGKPCPLFVPLVEEGFAKHRITEEVIEIYLSDMRQTRIDTMILGCTHYPLLRSKIMTFFGDKVHIVNPAYETAMDVKKILRESGKENTSGKAASYEFYVSDAAEKFTHFANTILSYDVAATKLVNIEEY</sequence>
<gene>
    <name evidence="8" type="primary">murI</name>
    <name evidence="9" type="ORF">GN277_25000</name>
</gene>
<evidence type="ECO:0000256" key="6">
    <source>
        <dbReference type="ARBA" id="ARBA00023316"/>
    </source>
</evidence>
<dbReference type="GO" id="GO:0009252">
    <property type="term" value="P:peptidoglycan biosynthetic process"/>
    <property type="evidence" value="ECO:0007669"/>
    <property type="project" value="UniProtKB-UniRule"/>
</dbReference>
<evidence type="ECO:0000313" key="10">
    <source>
        <dbReference type="Proteomes" id="UP000460412"/>
    </source>
</evidence>
<comment type="pathway">
    <text evidence="8">Cell wall biogenesis; peptidoglycan biosynthesis.</text>
</comment>
<dbReference type="RefSeq" id="WP_159755127.1">
    <property type="nucleotide sequence ID" value="NZ_WUQX01000001.1"/>
</dbReference>
<dbReference type="InterPro" id="IPR001920">
    <property type="entry name" value="Asp/Glu_race"/>
</dbReference>
<dbReference type="InterPro" id="IPR004391">
    <property type="entry name" value="Glu_race"/>
</dbReference>
<dbReference type="NCBIfam" id="TIGR00067">
    <property type="entry name" value="glut_race"/>
    <property type="match status" value="1"/>
</dbReference>
<dbReference type="HAMAP" id="MF_00258">
    <property type="entry name" value="Glu_racemase"/>
    <property type="match status" value="1"/>
</dbReference>
<keyword evidence="4 8" id="KW-0573">Peptidoglycan synthesis</keyword>
<feature type="binding site" evidence="8">
    <location>
        <begin position="15"/>
        <end position="16"/>
    </location>
    <ligand>
        <name>substrate</name>
    </ligand>
</feature>
<dbReference type="FunFam" id="3.40.50.1860:FF:000002">
    <property type="entry name" value="Glutamate racemase"/>
    <property type="match status" value="1"/>
</dbReference>
<dbReference type="SUPFAM" id="SSF53681">
    <property type="entry name" value="Aspartate/glutamate racemase"/>
    <property type="match status" value="2"/>
</dbReference>
<evidence type="ECO:0000256" key="5">
    <source>
        <dbReference type="ARBA" id="ARBA00023235"/>
    </source>
</evidence>
<dbReference type="EMBL" id="WUQX01000001">
    <property type="protein sequence ID" value="MXP78477.1"/>
    <property type="molecule type" value="Genomic_DNA"/>
</dbReference>
<keyword evidence="10" id="KW-1185">Reference proteome</keyword>
<keyword evidence="3 8" id="KW-0133">Cell shape</keyword>
<dbReference type="Gene3D" id="3.40.50.1860">
    <property type="match status" value="2"/>
</dbReference>
<dbReference type="AlphaFoldDB" id="A0A7X3SLE6"/>
<evidence type="ECO:0000256" key="7">
    <source>
        <dbReference type="ARBA" id="ARBA00070053"/>
    </source>
</evidence>
<protein>
    <recommendedName>
        <fullName evidence="7 8">Glutamate racemase</fullName>
        <ecNumber evidence="2 8">5.1.1.3</ecNumber>
    </recommendedName>
</protein>
<dbReference type="PROSITE" id="PS00924">
    <property type="entry name" value="ASP_GLU_RACEMASE_2"/>
    <property type="match status" value="1"/>
</dbReference>
<keyword evidence="5 8" id="KW-0413">Isomerase</keyword>
<dbReference type="Proteomes" id="UP000460412">
    <property type="component" value="Unassembled WGS sequence"/>
</dbReference>
<dbReference type="GO" id="GO:0008360">
    <property type="term" value="P:regulation of cell shape"/>
    <property type="evidence" value="ECO:0007669"/>
    <property type="project" value="UniProtKB-KW"/>
</dbReference>
<evidence type="ECO:0000256" key="2">
    <source>
        <dbReference type="ARBA" id="ARBA00013090"/>
    </source>
</evidence>
<dbReference type="InterPro" id="IPR033134">
    <property type="entry name" value="Asp/Glu_racemase_AS_2"/>
</dbReference>
<evidence type="ECO:0000256" key="3">
    <source>
        <dbReference type="ARBA" id="ARBA00022960"/>
    </source>
</evidence>